<gene>
    <name evidence="1" type="ORF">HELGO_WM38105</name>
</gene>
<protein>
    <recommendedName>
        <fullName evidence="2">Lipoprotein</fullName>
    </recommendedName>
</protein>
<sequence>MKTINVLSATLCFGLLSGCTSLDKTRDEYETLRKKPIGKIYKSISNFSKELKCMDDLMVKYNIKDVGVMVEDIADRTEEVKAGAKDMLISAISEMTTESHGIRLVAYGKDTPNAITFLKRANNLSPYKNVPPYDIRGSISQFDKKVVHEDGSLGLFSRREGGLGASNVSSVSILAMDLNVIKTDDLSVVPGVTSKNSISIYRQGRSLDADARIDKYGVYFDMNLSRSEGVAQALRNLVELASIELVGKLTRVPYWTCLGVDANDPDMQLELRNWQRLTPTLPDESSA</sequence>
<evidence type="ECO:0000313" key="1">
    <source>
        <dbReference type="EMBL" id="CAA6812872.1"/>
    </source>
</evidence>
<proteinExistence type="predicted"/>
<organism evidence="1">
    <name type="scientific">uncultured Thiotrichaceae bacterium</name>
    <dbReference type="NCBI Taxonomy" id="298394"/>
    <lineage>
        <taxon>Bacteria</taxon>
        <taxon>Pseudomonadati</taxon>
        <taxon>Pseudomonadota</taxon>
        <taxon>Gammaproteobacteria</taxon>
        <taxon>Thiotrichales</taxon>
        <taxon>Thiotrichaceae</taxon>
        <taxon>environmental samples</taxon>
    </lineage>
</organism>
<dbReference type="PROSITE" id="PS51257">
    <property type="entry name" value="PROKAR_LIPOPROTEIN"/>
    <property type="match status" value="1"/>
</dbReference>
<accession>A0A6S6T0L0</accession>
<reference evidence="1" key="1">
    <citation type="submission" date="2020-01" db="EMBL/GenBank/DDBJ databases">
        <authorList>
            <person name="Meier V. D."/>
            <person name="Meier V D."/>
        </authorList>
    </citation>
    <scope>NUCLEOTIDE SEQUENCE</scope>
    <source>
        <strain evidence="1">HLG_WM_MAG_07</strain>
    </source>
</reference>
<dbReference type="EMBL" id="CACVAY010000057">
    <property type="protein sequence ID" value="CAA6812872.1"/>
    <property type="molecule type" value="Genomic_DNA"/>
</dbReference>
<dbReference type="Gene3D" id="3.40.50.10610">
    <property type="entry name" value="ABC-type transport auxiliary lipoprotein component"/>
    <property type="match status" value="1"/>
</dbReference>
<name>A0A6S6T0L0_9GAMM</name>
<dbReference type="AlphaFoldDB" id="A0A6S6T0L0"/>
<evidence type="ECO:0008006" key="2">
    <source>
        <dbReference type="Google" id="ProtNLM"/>
    </source>
</evidence>